<dbReference type="SUPFAM" id="SSF56059">
    <property type="entry name" value="Glutathione synthetase ATP-binding domain-like"/>
    <property type="match status" value="1"/>
</dbReference>
<dbReference type="Gene3D" id="3.30.470.20">
    <property type="entry name" value="ATP-grasp fold, B domain"/>
    <property type="match status" value="1"/>
</dbReference>
<dbReference type="PROSITE" id="PS51221">
    <property type="entry name" value="TTL"/>
    <property type="match status" value="1"/>
</dbReference>
<dbReference type="InterPro" id="IPR004344">
    <property type="entry name" value="TTL/TTLL_fam"/>
</dbReference>
<dbReference type="AlphaFoldDB" id="A0A1R2CB19"/>
<evidence type="ECO:0000313" key="3">
    <source>
        <dbReference type="Proteomes" id="UP000187209"/>
    </source>
</evidence>
<protein>
    <recommendedName>
        <fullName evidence="4">Tubulin-tyrosine ligase family protein</fullName>
    </recommendedName>
</protein>
<dbReference type="OrthoDB" id="435398at2759"/>
<dbReference type="PANTHER" id="PTHR46069">
    <property type="entry name" value="TUBULIN TYROSINE LIGASE"/>
    <property type="match status" value="1"/>
</dbReference>
<evidence type="ECO:0000313" key="2">
    <source>
        <dbReference type="EMBL" id="OMJ86201.1"/>
    </source>
</evidence>
<dbReference type="EMBL" id="MPUH01000213">
    <property type="protein sequence ID" value="OMJ86201.1"/>
    <property type="molecule type" value="Genomic_DNA"/>
</dbReference>
<evidence type="ECO:0000256" key="1">
    <source>
        <dbReference type="SAM" id="MobiDB-lite"/>
    </source>
</evidence>
<reference evidence="2 3" key="1">
    <citation type="submission" date="2016-11" db="EMBL/GenBank/DDBJ databases">
        <title>The macronuclear genome of Stentor coeruleus: a giant cell with tiny introns.</title>
        <authorList>
            <person name="Slabodnick M."/>
            <person name="Ruby J.G."/>
            <person name="Reiff S.B."/>
            <person name="Swart E.C."/>
            <person name="Gosai S."/>
            <person name="Prabakaran S."/>
            <person name="Witkowska E."/>
            <person name="Larue G.E."/>
            <person name="Fisher S."/>
            <person name="Freeman R.M."/>
            <person name="Gunawardena J."/>
            <person name="Chu W."/>
            <person name="Stover N.A."/>
            <person name="Gregory B.D."/>
            <person name="Nowacki M."/>
            <person name="Derisi J."/>
            <person name="Roy S.W."/>
            <person name="Marshall W.F."/>
            <person name="Sood P."/>
        </authorList>
    </citation>
    <scope>NUCLEOTIDE SEQUENCE [LARGE SCALE GENOMIC DNA]</scope>
    <source>
        <strain evidence="2">WM001</strain>
    </source>
</reference>
<dbReference type="PANTHER" id="PTHR46069:SF1">
    <property type="entry name" value="CHROMOSOME UNDETERMINED SCAFFOLD_125, WHOLE GENOME SHOTGUN SEQUENCE"/>
    <property type="match status" value="1"/>
</dbReference>
<feature type="region of interest" description="Disordered" evidence="1">
    <location>
        <begin position="665"/>
        <end position="684"/>
    </location>
</feature>
<proteinExistence type="predicted"/>
<dbReference type="Proteomes" id="UP000187209">
    <property type="component" value="Unassembled WGS sequence"/>
</dbReference>
<comment type="caution">
    <text evidence="2">The sequence shown here is derived from an EMBL/GenBank/DDBJ whole genome shotgun (WGS) entry which is preliminary data.</text>
</comment>
<gene>
    <name evidence="2" type="ORF">SteCoe_12340</name>
</gene>
<sequence length="684" mass="79548">MIKQSSRGRPDMYLLQKYTGKLGQNTTVNQGSPKGARQSRFKLQFKTQKVVLASFDLKTDRSPMFSLKESITVRKMPLLTQRMSNLQPLRSTKARLEGFQFPTERKTFTRKSLKTSSVISERKSYIMKNSSSNNSSPKPSMKKTFTTSFKINFPQMPRQSKTQEKVSIKEALRNLDWANRAKPELEKIWRNMINKSNGIERPLKTGAQYKFYIGKGNNSRLIRKLLTSRSWWTETDNMNEANFVWTQWKNKELLGRLDYGDDIKIEKALTELGHLLCPIDIKVDTGPARGVSLDELGFQTIRNSGSYIQLEIKQLVSPFIQMFNKLECNQHLTNKKGLYLSMLSYYKAMKENPFDYIPMTFHIQHGEKDLEFIKFATMFAEIEKTKQPENIHNLWIIKPGENSNRGQGISVCNNLLQIKSLVSTSAYGDKTFIIQKYIEKPFLIHKRKFDFRCYSLITSINGVIQGYFYSDGYIRTASCEFSAKDTSNNFMHLTNDAIQKHCEDYGKFEDGNKLSYKDFQRYLDFHCSERKINFIKDVLPQIKKLTKDTMKSVYFKIDPNRKLHCMEVFGYDFMLDKNAKVWLIEVNTNPCLELSSNYLSILIPAMIENAFKITLDPLFPPPFGKVSDMLIENKFELIFHQATDAEEMINELGDRVNMLQEENQISEEEEELFSDEDFDMGLNK</sequence>
<accession>A0A1R2CB19</accession>
<name>A0A1R2CB19_9CILI</name>
<evidence type="ECO:0008006" key="4">
    <source>
        <dbReference type="Google" id="ProtNLM"/>
    </source>
</evidence>
<keyword evidence="3" id="KW-1185">Reference proteome</keyword>
<organism evidence="2 3">
    <name type="scientific">Stentor coeruleus</name>
    <dbReference type="NCBI Taxonomy" id="5963"/>
    <lineage>
        <taxon>Eukaryota</taxon>
        <taxon>Sar</taxon>
        <taxon>Alveolata</taxon>
        <taxon>Ciliophora</taxon>
        <taxon>Postciliodesmatophora</taxon>
        <taxon>Heterotrichea</taxon>
        <taxon>Heterotrichida</taxon>
        <taxon>Stentoridae</taxon>
        <taxon>Stentor</taxon>
    </lineage>
</organism>
<dbReference type="Pfam" id="PF03133">
    <property type="entry name" value="TTL"/>
    <property type="match status" value="1"/>
</dbReference>